<gene>
    <name evidence="1" type="primary">hisK_2</name>
    <name evidence="1" type="ORF">rsdtw13_25790</name>
</gene>
<accession>A0ACB5REZ3</accession>
<sequence length="264" mass="30249">MEINNKRDGHIHTPFCPHGSEESFDVLVEKAIAEGLEEITFTEHMTIPLPKDPSPRNDSSMKEENIEPYLKALMEVKEKYKHKIKVNIGFEVDYIEGIEQETKTLLDKYGKYLDDAILSVHVLRYDGQYYPIGSGSAEIVKLVDKLGGMDKVYNLYYETILKSIKADLGKYKPKRIGHPTLVRKYKTDLPNEKYDLKLLEEVVIELKEKGYSIDFNTSGLRKEKCGETYPSGVFKELILQYNVPMVLGSDAHCADQIALFFKEV</sequence>
<dbReference type="Proteomes" id="UP001058074">
    <property type="component" value="Unassembled WGS sequence"/>
</dbReference>
<evidence type="ECO:0000313" key="2">
    <source>
        <dbReference type="Proteomes" id="UP001058074"/>
    </source>
</evidence>
<proteinExistence type="predicted"/>
<evidence type="ECO:0000313" key="1">
    <source>
        <dbReference type="EMBL" id="GKX67321.1"/>
    </source>
</evidence>
<reference evidence="1" key="1">
    <citation type="journal article" date="2025" name="Int. J. Syst. Evol. Microbiol.">
        <title>Inconstantimicrobium mannanitabidum sp. nov., a novel member of the family Clostridiaceae isolated from anoxic soil under the treatment of reductive soil disinfestation.</title>
        <authorList>
            <person name="Ueki A."/>
            <person name="Tonouchi A."/>
            <person name="Honma S."/>
            <person name="Kaku N."/>
            <person name="Ueki K."/>
        </authorList>
    </citation>
    <scope>NUCLEOTIDE SEQUENCE</scope>
    <source>
        <strain evidence="1">TW13</strain>
    </source>
</reference>
<comment type="caution">
    <text evidence="1">The sequence shown here is derived from an EMBL/GenBank/DDBJ whole genome shotgun (WGS) entry which is preliminary data.</text>
</comment>
<protein>
    <submittedName>
        <fullName evidence="1">Histidinol-phosphatase</fullName>
    </submittedName>
</protein>
<organism evidence="1 2">
    <name type="scientific">Inconstantimicrobium mannanitabidum</name>
    <dbReference type="NCBI Taxonomy" id="1604901"/>
    <lineage>
        <taxon>Bacteria</taxon>
        <taxon>Bacillati</taxon>
        <taxon>Bacillota</taxon>
        <taxon>Clostridia</taxon>
        <taxon>Eubacteriales</taxon>
        <taxon>Clostridiaceae</taxon>
        <taxon>Inconstantimicrobium</taxon>
    </lineage>
</organism>
<dbReference type="EMBL" id="BROD01000001">
    <property type="protein sequence ID" value="GKX67321.1"/>
    <property type="molecule type" value="Genomic_DNA"/>
</dbReference>
<keyword evidence="2" id="KW-1185">Reference proteome</keyword>
<name>A0ACB5REZ3_9CLOT</name>